<dbReference type="HOGENOM" id="CLU_2391992_0_0_1"/>
<protein>
    <submittedName>
        <fullName evidence="1">Uncharacterized protein</fullName>
    </submittedName>
</protein>
<proteinExistence type="predicted"/>
<dbReference type="Proteomes" id="UP000054018">
    <property type="component" value="Unassembled WGS sequence"/>
</dbReference>
<reference evidence="2" key="2">
    <citation type="submission" date="2015-01" db="EMBL/GenBank/DDBJ databases">
        <title>Evolutionary Origins and Diversification of the Mycorrhizal Mutualists.</title>
        <authorList>
            <consortium name="DOE Joint Genome Institute"/>
            <consortium name="Mycorrhizal Genomics Consortium"/>
            <person name="Kohler A."/>
            <person name="Kuo A."/>
            <person name="Nagy L.G."/>
            <person name="Floudas D."/>
            <person name="Copeland A."/>
            <person name="Barry K.W."/>
            <person name="Cichocki N."/>
            <person name="Veneault-Fourrey C."/>
            <person name="LaButti K."/>
            <person name="Lindquist E.A."/>
            <person name="Lipzen A."/>
            <person name="Lundell T."/>
            <person name="Morin E."/>
            <person name="Murat C."/>
            <person name="Riley R."/>
            <person name="Ohm R."/>
            <person name="Sun H."/>
            <person name="Tunlid A."/>
            <person name="Henrissat B."/>
            <person name="Grigoriev I.V."/>
            <person name="Hibbett D.S."/>
            <person name="Martin F."/>
        </authorList>
    </citation>
    <scope>NUCLEOTIDE SEQUENCE [LARGE SCALE GENOMIC DNA]</scope>
    <source>
        <strain evidence="2">441</strain>
    </source>
</reference>
<feature type="non-terminal residue" evidence="1">
    <location>
        <position position="94"/>
    </location>
</feature>
<accession>A0A0C9ZQC0</accession>
<organism evidence="1 2">
    <name type="scientific">Pisolithus microcarpus 441</name>
    <dbReference type="NCBI Taxonomy" id="765257"/>
    <lineage>
        <taxon>Eukaryota</taxon>
        <taxon>Fungi</taxon>
        <taxon>Dikarya</taxon>
        <taxon>Basidiomycota</taxon>
        <taxon>Agaricomycotina</taxon>
        <taxon>Agaricomycetes</taxon>
        <taxon>Agaricomycetidae</taxon>
        <taxon>Boletales</taxon>
        <taxon>Sclerodermatineae</taxon>
        <taxon>Pisolithaceae</taxon>
        <taxon>Pisolithus</taxon>
    </lineage>
</organism>
<reference evidence="1 2" key="1">
    <citation type="submission" date="2014-04" db="EMBL/GenBank/DDBJ databases">
        <authorList>
            <consortium name="DOE Joint Genome Institute"/>
            <person name="Kuo A."/>
            <person name="Kohler A."/>
            <person name="Costa M.D."/>
            <person name="Nagy L.G."/>
            <person name="Floudas D."/>
            <person name="Copeland A."/>
            <person name="Barry K.W."/>
            <person name="Cichocki N."/>
            <person name="Veneault-Fourrey C."/>
            <person name="LaButti K."/>
            <person name="Lindquist E.A."/>
            <person name="Lipzen A."/>
            <person name="Lundell T."/>
            <person name="Morin E."/>
            <person name="Murat C."/>
            <person name="Sun H."/>
            <person name="Tunlid A."/>
            <person name="Henrissat B."/>
            <person name="Grigoriev I.V."/>
            <person name="Hibbett D.S."/>
            <person name="Martin F."/>
            <person name="Nordberg H.P."/>
            <person name="Cantor M.N."/>
            <person name="Hua S.X."/>
        </authorList>
    </citation>
    <scope>NUCLEOTIDE SEQUENCE [LARGE SCALE GENOMIC DNA]</scope>
    <source>
        <strain evidence="1 2">441</strain>
    </source>
</reference>
<keyword evidence="2" id="KW-1185">Reference proteome</keyword>
<gene>
    <name evidence="1" type="ORF">PISMIDRAFT_674035</name>
</gene>
<sequence length="94" mass="10408">MSSYLRLAPGASPLISALSVLGAGEVCVTWVLCNRSRPDFRLGEQRQAHHHSRDLPATTTFLGNYVPGSLGRYNEHWQTPAIPQVPRSLTWVPI</sequence>
<dbReference type="EMBL" id="KN833693">
    <property type="protein sequence ID" value="KIK28319.1"/>
    <property type="molecule type" value="Genomic_DNA"/>
</dbReference>
<dbReference type="AlphaFoldDB" id="A0A0C9ZQC0"/>
<evidence type="ECO:0000313" key="1">
    <source>
        <dbReference type="EMBL" id="KIK28319.1"/>
    </source>
</evidence>
<name>A0A0C9ZQC0_9AGAM</name>
<evidence type="ECO:0000313" key="2">
    <source>
        <dbReference type="Proteomes" id="UP000054018"/>
    </source>
</evidence>